<dbReference type="Gene3D" id="3.40.50.150">
    <property type="entry name" value="Vaccinia Virus protein VP39"/>
    <property type="match status" value="1"/>
</dbReference>
<dbReference type="RefSeq" id="XP_053585408.1">
    <property type="nucleotide sequence ID" value="XM_053730636.1"/>
</dbReference>
<evidence type="ECO:0000313" key="4">
    <source>
        <dbReference type="Proteomes" id="UP000483820"/>
    </source>
</evidence>
<dbReference type="Proteomes" id="UP000483820">
    <property type="component" value="Chromosome IV"/>
</dbReference>
<gene>
    <name evidence="3" type="ORF">GCK72_015109</name>
</gene>
<protein>
    <recommendedName>
        <fullName evidence="2">Methyltransferase domain-containing protein</fullName>
    </recommendedName>
</protein>
<dbReference type="PANTHER" id="PTHR43861">
    <property type="entry name" value="TRANS-ACONITATE 2-METHYLTRANSFERASE-RELATED"/>
    <property type="match status" value="1"/>
</dbReference>
<dbReference type="GeneID" id="9802190"/>
<sequence>MSSEFPTDPYSSAQQKWLYQDHLVLPTLEFLLKDELRDKKVLDIGCGNGHNAHSFLQWGARKVIGFDYSQEMIENCKTLHKESENLEFHHKSVTDFKFNEKFHVATAVFVLQYVHDKQELQKAIRLIWEHLEDDGLFVGLIPNGVEGVVAPKNAGKVLGAEIEKRQVPFVDGGLVTANFYEGDKVKCTSTMALHSNEFYEKCFKAAGFSKFEWFAPKISEKGSKVLGEEFLNQFMNPPCDIVFRVWK</sequence>
<dbReference type="InterPro" id="IPR041698">
    <property type="entry name" value="Methyltransf_25"/>
</dbReference>
<organism evidence="3 4">
    <name type="scientific">Caenorhabditis remanei</name>
    <name type="common">Caenorhabditis vulgaris</name>
    <dbReference type="NCBI Taxonomy" id="31234"/>
    <lineage>
        <taxon>Eukaryota</taxon>
        <taxon>Metazoa</taxon>
        <taxon>Ecdysozoa</taxon>
        <taxon>Nematoda</taxon>
        <taxon>Chromadorea</taxon>
        <taxon>Rhabditida</taxon>
        <taxon>Rhabditina</taxon>
        <taxon>Rhabditomorpha</taxon>
        <taxon>Rhabditoidea</taxon>
        <taxon>Rhabditidae</taxon>
        <taxon>Peloderinae</taxon>
        <taxon>Caenorhabditis</taxon>
    </lineage>
</organism>
<evidence type="ECO:0000313" key="3">
    <source>
        <dbReference type="EMBL" id="KAF1758650.1"/>
    </source>
</evidence>
<dbReference type="InterPro" id="IPR029063">
    <property type="entry name" value="SAM-dependent_MTases_sf"/>
</dbReference>
<evidence type="ECO:0000256" key="1">
    <source>
        <dbReference type="ARBA" id="ARBA00022679"/>
    </source>
</evidence>
<feature type="domain" description="Methyltransferase" evidence="2">
    <location>
        <begin position="41"/>
        <end position="135"/>
    </location>
</feature>
<dbReference type="AlphaFoldDB" id="A0A6A5GT88"/>
<evidence type="ECO:0000259" key="2">
    <source>
        <dbReference type="Pfam" id="PF13649"/>
    </source>
</evidence>
<dbReference type="CDD" id="cd02440">
    <property type="entry name" value="AdoMet_MTases"/>
    <property type="match status" value="1"/>
</dbReference>
<dbReference type="SUPFAM" id="SSF53335">
    <property type="entry name" value="S-adenosyl-L-methionine-dependent methyltransferases"/>
    <property type="match status" value="1"/>
</dbReference>
<reference evidence="3 4" key="1">
    <citation type="submission" date="2019-12" db="EMBL/GenBank/DDBJ databases">
        <title>Chromosome-level assembly of the Caenorhabditis remanei genome.</title>
        <authorList>
            <person name="Teterina A.A."/>
            <person name="Willis J.H."/>
            <person name="Phillips P.C."/>
        </authorList>
    </citation>
    <scope>NUCLEOTIDE SEQUENCE [LARGE SCALE GENOMIC DNA]</scope>
    <source>
        <strain evidence="3 4">PX506</strain>
        <tissue evidence="3">Whole organism</tissue>
    </source>
</reference>
<comment type="caution">
    <text evidence="3">The sequence shown here is derived from an EMBL/GenBank/DDBJ whole genome shotgun (WGS) entry which is preliminary data.</text>
</comment>
<dbReference type="KEGG" id="crq:GCK72_015109"/>
<name>A0A6A5GT88_CAERE</name>
<proteinExistence type="predicted"/>
<dbReference type="Pfam" id="PF13649">
    <property type="entry name" value="Methyltransf_25"/>
    <property type="match status" value="1"/>
</dbReference>
<accession>A0A6A5GT88</accession>
<dbReference type="GO" id="GO:0016740">
    <property type="term" value="F:transferase activity"/>
    <property type="evidence" value="ECO:0007669"/>
    <property type="project" value="UniProtKB-KW"/>
</dbReference>
<dbReference type="CTD" id="9802190"/>
<dbReference type="EMBL" id="WUAV01000004">
    <property type="protein sequence ID" value="KAF1758650.1"/>
    <property type="molecule type" value="Genomic_DNA"/>
</dbReference>
<keyword evidence="1" id="KW-0808">Transferase</keyword>